<dbReference type="RefSeq" id="WP_067579508.1">
    <property type="nucleotide sequence ID" value="NZ_JABMCZ010000002.1"/>
</dbReference>
<dbReference type="GO" id="GO:0016747">
    <property type="term" value="F:acyltransferase activity, transferring groups other than amino-acyl groups"/>
    <property type="evidence" value="ECO:0007669"/>
    <property type="project" value="InterPro"/>
</dbReference>
<reference evidence="2 3" key="1">
    <citation type="submission" date="2016-04" db="EMBL/GenBank/DDBJ databases">
        <authorList>
            <person name="Evans L.H."/>
            <person name="Alamgir A."/>
            <person name="Owens N."/>
            <person name="Weber N.D."/>
            <person name="Virtaneva K."/>
            <person name="Barbian K."/>
            <person name="Babar A."/>
            <person name="Rosenke K."/>
        </authorList>
    </citation>
    <scope>NUCLEOTIDE SEQUENCE [LARGE SCALE GENOMIC DNA]</scope>
    <source>
        <strain evidence="2 3">IFM 0406</strain>
    </source>
</reference>
<evidence type="ECO:0000313" key="3">
    <source>
        <dbReference type="Proteomes" id="UP000076512"/>
    </source>
</evidence>
<keyword evidence="3" id="KW-1185">Reference proteome</keyword>
<dbReference type="EMBL" id="LWGR01000021">
    <property type="protein sequence ID" value="KZM68155.1"/>
    <property type="molecule type" value="Genomic_DNA"/>
</dbReference>
<dbReference type="Gene3D" id="3.40.630.30">
    <property type="match status" value="1"/>
</dbReference>
<dbReference type="InterPro" id="IPR016181">
    <property type="entry name" value="Acyl_CoA_acyltransferase"/>
</dbReference>
<evidence type="ECO:0000259" key="1">
    <source>
        <dbReference type="Pfam" id="PF00583"/>
    </source>
</evidence>
<dbReference type="Pfam" id="PF00583">
    <property type="entry name" value="Acetyltransf_1"/>
    <property type="match status" value="1"/>
</dbReference>
<protein>
    <recommendedName>
        <fullName evidence="1">N-acetyltransferase domain-containing protein</fullName>
    </recommendedName>
</protein>
<gene>
    <name evidence="2" type="ORF">AWN90_09445</name>
</gene>
<dbReference type="InterPro" id="IPR000182">
    <property type="entry name" value="GNAT_dom"/>
</dbReference>
<dbReference type="AlphaFoldDB" id="A0A164H2X3"/>
<sequence>MSERMMTPGYRSTVFSFESKARQYAFRDTPGINYERHAEGPLGAHTVIDCLLWRDEAGLLRGILNYYPTDSRWERQGAVNVFVDPDCRRRGIAAALIVEALARWPIDLQQQRYSAAGWR</sequence>
<organism evidence="2 3">
    <name type="scientific">Nocardia terpenica</name>
    <dbReference type="NCBI Taxonomy" id="455432"/>
    <lineage>
        <taxon>Bacteria</taxon>
        <taxon>Bacillati</taxon>
        <taxon>Actinomycetota</taxon>
        <taxon>Actinomycetes</taxon>
        <taxon>Mycobacteriales</taxon>
        <taxon>Nocardiaceae</taxon>
        <taxon>Nocardia</taxon>
    </lineage>
</organism>
<feature type="domain" description="N-acetyltransferase" evidence="1">
    <location>
        <begin position="52"/>
        <end position="101"/>
    </location>
</feature>
<dbReference type="Proteomes" id="UP000076512">
    <property type="component" value="Unassembled WGS sequence"/>
</dbReference>
<name>A0A164H2X3_9NOCA</name>
<accession>A0A164H2X3</accession>
<dbReference type="OrthoDB" id="3252279at2"/>
<proteinExistence type="predicted"/>
<comment type="caution">
    <text evidence="2">The sequence shown here is derived from an EMBL/GenBank/DDBJ whole genome shotgun (WGS) entry which is preliminary data.</text>
</comment>
<dbReference type="SUPFAM" id="SSF55729">
    <property type="entry name" value="Acyl-CoA N-acyltransferases (Nat)"/>
    <property type="match status" value="1"/>
</dbReference>
<evidence type="ECO:0000313" key="2">
    <source>
        <dbReference type="EMBL" id="KZM68155.1"/>
    </source>
</evidence>
<dbReference type="CDD" id="cd04301">
    <property type="entry name" value="NAT_SF"/>
    <property type="match status" value="1"/>
</dbReference>